<feature type="domain" description="FAD-binding" evidence="1">
    <location>
        <begin position="11"/>
        <end position="135"/>
    </location>
</feature>
<evidence type="ECO:0000313" key="3">
    <source>
        <dbReference type="Proteomes" id="UP000256794"/>
    </source>
</evidence>
<name>A0AAQ0HJU2_PARVE</name>
<keyword evidence="3" id="KW-1185">Reference proteome</keyword>
<evidence type="ECO:0000313" key="2">
    <source>
        <dbReference type="EMBL" id="REG54127.1"/>
    </source>
</evidence>
<dbReference type="AlphaFoldDB" id="A0AAQ0HJU2"/>
<gene>
    <name evidence="2" type="ORF">ATH84_100594</name>
</gene>
<dbReference type="Pfam" id="PF01494">
    <property type="entry name" value="FAD_binding_3"/>
    <property type="match status" value="1"/>
</dbReference>
<dbReference type="SUPFAM" id="SSF51905">
    <property type="entry name" value="FAD/NAD(P)-binding domain"/>
    <property type="match status" value="1"/>
</dbReference>
<dbReference type="Proteomes" id="UP000256794">
    <property type="component" value="Unassembled WGS sequence"/>
</dbReference>
<dbReference type="Gene3D" id="3.50.50.60">
    <property type="entry name" value="FAD/NAD(P)-binding domain"/>
    <property type="match status" value="1"/>
</dbReference>
<dbReference type="GO" id="GO:0071949">
    <property type="term" value="F:FAD binding"/>
    <property type="evidence" value="ECO:0007669"/>
    <property type="project" value="InterPro"/>
</dbReference>
<dbReference type="InterPro" id="IPR036188">
    <property type="entry name" value="FAD/NAD-bd_sf"/>
</dbReference>
<sequence>MVPWPGASPYSLTQPATCDQYVLEPILQHCAERLGADIRFSSERLSFEQDAAGVRAVIRNRETGKEETAVADYLITADGAGGRLREMFGIGRSGPGVLQHWMNIIFDTDLSSEIGGERFTSCFVTDLNATVTLRPGGR</sequence>
<reference evidence="2 3" key="1">
    <citation type="submission" date="2018-08" db="EMBL/GenBank/DDBJ databases">
        <title>Genomic Encyclopedia of Archaeal and Bacterial Type Strains, Phase II (KMG-II): from individual species to whole genera.</title>
        <authorList>
            <person name="Goeker M."/>
        </authorList>
    </citation>
    <scope>NUCLEOTIDE SEQUENCE [LARGE SCALE GENOMIC DNA]</scope>
    <source>
        <strain evidence="2 3">DSM 582</strain>
    </source>
</reference>
<protein>
    <submittedName>
        <fullName evidence="2">Polyketide hydroxylase</fullName>
    </submittedName>
</protein>
<proteinExistence type="predicted"/>
<dbReference type="RefSeq" id="WP_052095738.1">
    <property type="nucleotide sequence ID" value="NZ_CP035284.1"/>
</dbReference>
<dbReference type="EMBL" id="QUMX01000005">
    <property type="protein sequence ID" value="REG54127.1"/>
    <property type="molecule type" value="Genomic_DNA"/>
</dbReference>
<dbReference type="InterPro" id="IPR002938">
    <property type="entry name" value="FAD-bd"/>
</dbReference>
<organism evidence="2 3">
    <name type="scientific">Paracoccus versutus</name>
    <name type="common">Thiobacillus versutus</name>
    <dbReference type="NCBI Taxonomy" id="34007"/>
    <lineage>
        <taxon>Bacteria</taxon>
        <taxon>Pseudomonadati</taxon>
        <taxon>Pseudomonadota</taxon>
        <taxon>Alphaproteobacteria</taxon>
        <taxon>Rhodobacterales</taxon>
        <taxon>Paracoccaceae</taxon>
        <taxon>Paracoccus</taxon>
    </lineage>
</organism>
<accession>A0AAQ0HJU2</accession>
<dbReference type="Gene3D" id="3.30.9.10">
    <property type="entry name" value="D-Amino Acid Oxidase, subunit A, domain 2"/>
    <property type="match status" value="1"/>
</dbReference>
<evidence type="ECO:0000259" key="1">
    <source>
        <dbReference type="Pfam" id="PF01494"/>
    </source>
</evidence>
<comment type="caution">
    <text evidence="2">The sequence shown here is derived from an EMBL/GenBank/DDBJ whole genome shotgun (WGS) entry which is preliminary data.</text>
</comment>